<evidence type="ECO:0000256" key="7">
    <source>
        <dbReference type="ARBA" id="ARBA00022884"/>
    </source>
</evidence>
<keyword evidence="9 11" id="KW-0687">Ribonucleoprotein</keyword>
<evidence type="ECO:0000256" key="11">
    <source>
        <dbReference type="HAMAP-Rule" id="MF_01318"/>
    </source>
</evidence>
<organism evidence="12 13">
    <name type="scientific">Odinarchaeota yellowstonii (strain LCB_4)</name>
    <dbReference type="NCBI Taxonomy" id="1841599"/>
    <lineage>
        <taxon>Archaea</taxon>
        <taxon>Promethearchaeati</taxon>
        <taxon>Candidatus Odinarchaeota</taxon>
        <taxon>Candidatus Odinarchaeia</taxon>
        <taxon>Candidatus Odinarchaeales</taxon>
        <taxon>Candidatus Odinarchaeaceae</taxon>
        <taxon>Candidatus Odinarchaeum</taxon>
    </lineage>
</organism>
<dbReference type="EMBL" id="CP091871">
    <property type="protein sequence ID" value="WEU40816.1"/>
    <property type="molecule type" value="Genomic_DNA"/>
</dbReference>
<dbReference type="HAMAP" id="MF_01318_A">
    <property type="entry name" value="Ribosomal_uL1_A"/>
    <property type="match status" value="1"/>
</dbReference>
<evidence type="ECO:0000256" key="10">
    <source>
        <dbReference type="ARBA" id="ARBA00045545"/>
    </source>
</evidence>
<dbReference type="AlphaFoldDB" id="A0AAF0D367"/>
<dbReference type="FunFam" id="3.40.50.790:FF:000005">
    <property type="entry name" value="50S ribosomal protein L1"/>
    <property type="match status" value="1"/>
</dbReference>
<evidence type="ECO:0000313" key="13">
    <source>
        <dbReference type="Proteomes" id="UP000186851"/>
    </source>
</evidence>
<dbReference type="InterPro" id="IPR023669">
    <property type="entry name" value="Ribosomal_uL1_arc"/>
</dbReference>
<reference evidence="12" key="2">
    <citation type="journal article" date="2022" name="Nat. Microbiol.">
        <title>A closed Candidatus Odinarchaeum chromosome exposes Asgard archaeal viruses.</title>
        <authorList>
            <person name="Tamarit D."/>
            <person name="Caceres E.F."/>
            <person name="Krupovic M."/>
            <person name="Nijland R."/>
            <person name="Eme L."/>
            <person name="Robinson N.P."/>
            <person name="Ettema T.J.G."/>
        </authorList>
    </citation>
    <scope>NUCLEOTIDE SEQUENCE</scope>
    <source>
        <strain evidence="12">LCB_4</strain>
    </source>
</reference>
<dbReference type="GO" id="GO:0000049">
    <property type="term" value="F:tRNA binding"/>
    <property type="evidence" value="ECO:0007669"/>
    <property type="project" value="UniProtKB-KW"/>
</dbReference>
<dbReference type="GO" id="GO:0003735">
    <property type="term" value="F:structural constituent of ribosome"/>
    <property type="evidence" value="ECO:0007669"/>
    <property type="project" value="InterPro"/>
</dbReference>
<evidence type="ECO:0000313" key="12">
    <source>
        <dbReference type="EMBL" id="WEU40816.1"/>
    </source>
</evidence>
<dbReference type="GO" id="GO:0015934">
    <property type="term" value="C:large ribosomal subunit"/>
    <property type="evidence" value="ECO:0007669"/>
    <property type="project" value="InterPro"/>
</dbReference>
<dbReference type="PANTHER" id="PTHR36427">
    <property type="entry name" value="54S RIBOSOMAL PROTEIN L1, MITOCHONDRIAL"/>
    <property type="match status" value="1"/>
</dbReference>
<keyword evidence="8 11" id="KW-0689">Ribosomal protein</keyword>
<comment type="subunit">
    <text evidence="2 11">Part of the 50S ribosomal subunit.</text>
</comment>
<gene>
    <name evidence="11" type="primary">rpl1</name>
    <name evidence="12" type="ORF">OdinLCB4_002550</name>
</gene>
<dbReference type="Pfam" id="PF00687">
    <property type="entry name" value="Ribosomal_L1"/>
    <property type="match status" value="1"/>
</dbReference>
<sequence length="225" mass="24778">MPVDKKELEPFIKEALTKAKKRNFLESVDLAINFKGLDMKKPENRIEADLTLPKQVRRSPKICVIATGDLAVTAKEAGVNLVLGKADLEKFGVNKKEARKVANENDFFIAQADLMPLVGKFLGPSIAPKGKMPKPGTGIVTPGVNINQIIEKLNKIVRINMKKDPIIHVKIGDRDMKEEDLAENAAAVINFVEGKLERGKQNIRSVFIKTTMGEPVKIDIGGSKK</sequence>
<evidence type="ECO:0000256" key="8">
    <source>
        <dbReference type="ARBA" id="ARBA00022980"/>
    </source>
</evidence>
<dbReference type="GO" id="GO:0006412">
    <property type="term" value="P:translation"/>
    <property type="evidence" value="ECO:0007669"/>
    <property type="project" value="UniProtKB-UniRule"/>
</dbReference>
<evidence type="ECO:0000256" key="3">
    <source>
        <dbReference type="ARBA" id="ARBA00022491"/>
    </source>
</evidence>
<dbReference type="SUPFAM" id="SSF56808">
    <property type="entry name" value="Ribosomal protein L1"/>
    <property type="match status" value="1"/>
</dbReference>
<keyword evidence="5 11" id="KW-0699">rRNA-binding</keyword>
<keyword evidence="4 11" id="KW-0820">tRNA-binding</keyword>
<name>A0AAF0D367_ODILC</name>
<dbReference type="PANTHER" id="PTHR36427:SF3">
    <property type="entry name" value="LARGE RIBOSOMAL SUBUNIT PROTEIN UL1M"/>
    <property type="match status" value="1"/>
</dbReference>
<keyword evidence="3 11" id="KW-0678">Repressor</keyword>
<comment type="function">
    <text evidence="11">Binds directly to 23S rRNA. Probably involved in E site tRNA release.</text>
</comment>
<keyword evidence="7 11" id="KW-0694">RNA-binding</keyword>
<evidence type="ECO:0000256" key="5">
    <source>
        <dbReference type="ARBA" id="ARBA00022730"/>
    </source>
</evidence>
<comment type="function">
    <text evidence="10">Probably involved in E site tRNA release. Binds directly to 23S rRNA.</text>
</comment>
<dbReference type="GO" id="GO:0006417">
    <property type="term" value="P:regulation of translation"/>
    <property type="evidence" value="ECO:0007669"/>
    <property type="project" value="UniProtKB-KW"/>
</dbReference>
<dbReference type="CDD" id="cd00403">
    <property type="entry name" value="Ribosomal_L1"/>
    <property type="match status" value="1"/>
</dbReference>
<keyword evidence="6 11" id="KW-0810">Translation regulation</keyword>
<evidence type="ECO:0000256" key="4">
    <source>
        <dbReference type="ARBA" id="ARBA00022555"/>
    </source>
</evidence>
<evidence type="ECO:0000256" key="1">
    <source>
        <dbReference type="ARBA" id="ARBA00010531"/>
    </source>
</evidence>
<proteinExistence type="inferred from homology"/>
<dbReference type="InterPro" id="IPR028364">
    <property type="entry name" value="Ribosomal_uL1/biogenesis"/>
</dbReference>
<evidence type="ECO:0000256" key="2">
    <source>
        <dbReference type="ARBA" id="ARBA00011838"/>
    </source>
</evidence>
<dbReference type="Gene3D" id="3.40.50.790">
    <property type="match status" value="1"/>
</dbReference>
<dbReference type="InterPro" id="IPR002143">
    <property type="entry name" value="Ribosomal_uL1"/>
</dbReference>
<comment type="similarity">
    <text evidence="1 11">Belongs to the universal ribosomal protein uL1 family.</text>
</comment>
<reference evidence="12" key="1">
    <citation type="journal article" date="2017" name="Nature">
        <title>Asgard archaea illuminate the origin of eukaryotic cellular complexity.</title>
        <authorList>
            <person name="Zaremba-Niedzwiedzka K."/>
            <person name="Caceres E.F."/>
            <person name="Saw J.H."/>
            <person name="Backstrom D."/>
            <person name="Juzokaite L."/>
            <person name="Vancaester E."/>
            <person name="Seitz K.W."/>
            <person name="Anantharaman K."/>
            <person name="Starnawski P."/>
            <person name="Kjeldsen K.U."/>
            <person name="Scott M.B."/>
            <person name="Nunoura T."/>
            <person name="Banfield J.F."/>
            <person name="Schramm A."/>
            <person name="Baker B.J."/>
            <person name="Spang A."/>
            <person name="Ettema T.J.G."/>
        </authorList>
    </citation>
    <scope>NUCLEOTIDE SEQUENCE</scope>
    <source>
        <strain evidence="12">LCB_4</strain>
    </source>
</reference>
<dbReference type="Gene3D" id="3.30.190.20">
    <property type="match status" value="1"/>
</dbReference>
<dbReference type="GO" id="GO:0019843">
    <property type="term" value="F:rRNA binding"/>
    <property type="evidence" value="ECO:0007669"/>
    <property type="project" value="UniProtKB-UniRule"/>
</dbReference>
<evidence type="ECO:0000256" key="9">
    <source>
        <dbReference type="ARBA" id="ARBA00023274"/>
    </source>
</evidence>
<accession>A0AAF0D367</accession>
<dbReference type="NCBIfam" id="NF003244">
    <property type="entry name" value="PRK04203.1"/>
    <property type="match status" value="1"/>
</dbReference>
<comment type="function">
    <text evidence="11">Protein L1 is also a translational repressor protein, it controls the translation of its operon by binding to its mRNA.</text>
</comment>
<evidence type="ECO:0000256" key="6">
    <source>
        <dbReference type="ARBA" id="ARBA00022845"/>
    </source>
</evidence>
<dbReference type="InterPro" id="IPR023674">
    <property type="entry name" value="Ribosomal_uL1-like"/>
</dbReference>
<dbReference type="InterPro" id="IPR016095">
    <property type="entry name" value="Ribosomal_uL1_3-a/b-sand"/>
</dbReference>
<dbReference type="KEGG" id="oyw:OdinLCB4_002550"/>
<dbReference type="PIRSF" id="PIRSF002155">
    <property type="entry name" value="Ribosomal_L1"/>
    <property type="match status" value="1"/>
</dbReference>
<protein>
    <recommendedName>
        <fullName evidence="11">Large ribosomal subunit protein uL1</fullName>
    </recommendedName>
</protein>
<dbReference type="Proteomes" id="UP000186851">
    <property type="component" value="Chromosome"/>
</dbReference>